<dbReference type="Gramene" id="ERN15732">
    <property type="protein sequence ID" value="ERN15732"/>
    <property type="gene ID" value="AMTR_s00039p00048250"/>
</dbReference>
<evidence type="ECO:0000313" key="2">
    <source>
        <dbReference type="Proteomes" id="UP000017836"/>
    </source>
</evidence>
<evidence type="ECO:0000313" key="1">
    <source>
        <dbReference type="EMBL" id="ERN15732.1"/>
    </source>
</evidence>
<name>U5D2U1_AMBTC</name>
<sequence>MTIPSTEETELKEAIAGFSRSLERLCEVLHKAPSSTIHSSNDHGSQPYIRGATMDLSHTLGDHGLGGCRGCINIHVNNTLHGVSSLILLDGKVVMRDAGGCF</sequence>
<gene>
    <name evidence="1" type="ORF">AMTR_s00039p00048250</name>
</gene>
<organism evidence="1 2">
    <name type="scientific">Amborella trichopoda</name>
    <dbReference type="NCBI Taxonomy" id="13333"/>
    <lineage>
        <taxon>Eukaryota</taxon>
        <taxon>Viridiplantae</taxon>
        <taxon>Streptophyta</taxon>
        <taxon>Embryophyta</taxon>
        <taxon>Tracheophyta</taxon>
        <taxon>Spermatophyta</taxon>
        <taxon>Magnoliopsida</taxon>
        <taxon>Amborellales</taxon>
        <taxon>Amborellaceae</taxon>
        <taxon>Amborella</taxon>
    </lineage>
</organism>
<dbReference type="AlphaFoldDB" id="U5D2U1"/>
<reference evidence="2" key="1">
    <citation type="journal article" date="2013" name="Science">
        <title>The Amborella genome and the evolution of flowering plants.</title>
        <authorList>
            <consortium name="Amborella Genome Project"/>
        </authorList>
    </citation>
    <scope>NUCLEOTIDE SEQUENCE [LARGE SCALE GENOMIC DNA]</scope>
</reference>
<dbReference type="Proteomes" id="UP000017836">
    <property type="component" value="Unassembled WGS sequence"/>
</dbReference>
<accession>U5D2U1</accession>
<keyword evidence="2" id="KW-1185">Reference proteome</keyword>
<protein>
    <submittedName>
        <fullName evidence="1">Uncharacterized protein</fullName>
    </submittedName>
</protein>
<dbReference type="EMBL" id="KI392495">
    <property type="protein sequence ID" value="ERN15732.1"/>
    <property type="molecule type" value="Genomic_DNA"/>
</dbReference>
<dbReference type="HOGENOM" id="CLU_2281215_0_0_1"/>
<proteinExistence type="predicted"/>